<organism evidence="2">
    <name type="scientific">Opuntia streptacantha</name>
    <name type="common">Prickly pear cactus</name>
    <name type="synonym">Opuntia cardona</name>
    <dbReference type="NCBI Taxonomy" id="393608"/>
    <lineage>
        <taxon>Eukaryota</taxon>
        <taxon>Viridiplantae</taxon>
        <taxon>Streptophyta</taxon>
        <taxon>Embryophyta</taxon>
        <taxon>Tracheophyta</taxon>
        <taxon>Spermatophyta</taxon>
        <taxon>Magnoliopsida</taxon>
        <taxon>eudicotyledons</taxon>
        <taxon>Gunneridae</taxon>
        <taxon>Pentapetalae</taxon>
        <taxon>Caryophyllales</taxon>
        <taxon>Cactineae</taxon>
        <taxon>Cactaceae</taxon>
        <taxon>Opuntioideae</taxon>
        <taxon>Opuntia</taxon>
    </lineage>
</organism>
<name>A0A7C9AT31_OPUST</name>
<reference evidence="2" key="1">
    <citation type="journal article" date="2013" name="J. Plant Res.">
        <title>Effect of fungi and light on seed germination of three Opuntia species from semiarid lands of central Mexico.</title>
        <authorList>
            <person name="Delgado-Sanchez P."/>
            <person name="Jimenez-Bremont J.F."/>
            <person name="Guerrero-Gonzalez Mde L."/>
            <person name="Flores J."/>
        </authorList>
    </citation>
    <scope>NUCLEOTIDE SEQUENCE</scope>
    <source>
        <tissue evidence="2">Cladode</tissue>
    </source>
</reference>
<evidence type="ECO:0000256" key="1">
    <source>
        <dbReference type="SAM" id="MobiDB-lite"/>
    </source>
</evidence>
<sequence>MLMLEFKASEFIDTKSLKGPSYQGHTGYPTEHNRCVLCIDIVSSKYNEDCHERGPHSHCCFGSRNHGSHCQTHGRCSKRLSGDNSTEFPKSGQARMKTRHRI</sequence>
<dbReference type="AlphaFoldDB" id="A0A7C9AT31"/>
<evidence type="ECO:0000313" key="2">
    <source>
        <dbReference type="EMBL" id="MBA4676118.1"/>
    </source>
</evidence>
<protein>
    <submittedName>
        <fullName evidence="2">Uncharacterized protein</fullName>
    </submittedName>
</protein>
<dbReference type="EMBL" id="GISG01270103">
    <property type="protein sequence ID" value="MBA4676119.1"/>
    <property type="molecule type" value="Transcribed_RNA"/>
</dbReference>
<reference evidence="2" key="2">
    <citation type="submission" date="2020-07" db="EMBL/GenBank/DDBJ databases">
        <authorList>
            <person name="Vera ALvarez R."/>
            <person name="Arias-Moreno D.M."/>
            <person name="Jimenez-Jacinto V."/>
            <person name="Jimenez-Bremont J.F."/>
            <person name="Swaminathan K."/>
            <person name="Moose S.P."/>
            <person name="Guerrero-Gonzalez M.L."/>
            <person name="Marino-Ramirez L."/>
            <person name="Landsman D."/>
            <person name="Rodriguez-Kessler M."/>
            <person name="Delgado-Sanchez P."/>
        </authorList>
    </citation>
    <scope>NUCLEOTIDE SEQUENCE</scope>
    <source>
        <tissue evidence="2">Cladode</tissue>
    </source>
</reference>
<proteinExistence type="predicted"/>
<accession>A0A7C9AT31</accession>
<dbReference type="EMBL" id="GISG01270100">
    <property type="protein sequence ID" value="MBA4676118.1"/>
    <property type="molecule type" value="Transcribed_RNA"/>
</dbReference>
<feature type="region of interest" description="Disordered" evidence="1">
    <location>
        <begin position="66"/>
        <end position="102"/>
    </location>
</feature>